<accession>A0ABN2ERE3</accession>
<evidence type="ECO:0000256" key="2">
    <source>
        <dbReference type="ARBA" id="ARBA00023125"/>
    </source>
</evidence>
<dbReference type="InterPro" id="IPR036388">
    <property type="entry name" value="WH-like_DNA-bd_sf"/>
</dbReference>
<dbReference type="SMART" id="SM00418">
    <property type="entry name" value="HTH_ARSR"/>
    <property type="match status" value="1"/>
</dbReference>
<dbReference type="Pfam" id="PF19361">
    <property type="entry name" value="DUF5937"/>
    <property type="match status" value="1"/>
</dbReference>
<dbReference type="CDD" id="cd00090">
    <property type="entry name" value="HTH_ARSR"/>
    <property type="match status" value="1"/>
</dbReference>
<dbReference type="PANTHER" id="PTHR43132:SF6">
    <property type="entry name" value="HTH-TYPE TRANSCRIPTIONAL REPRESSOR CZRA"/>
    <property type="match status" value="1"/>
</dbReference>
<dbReference type="InterPro" id="IPR011991">
    <property type="entry name" value="ArsR-like_HTH"/>
</dbReference>
<keyword evidence="6" id="KW-1185">Reference proteome</keyword>
<comment type="caution">
    <text evidence="5">The sequence shown here is derived from an EMBL/GenBank/DDBJ whole genome shotgun (WGS) entry which is preliminary data.</text>
</comment>
<gene>
    <name evidence="5" type="ORF">GCM10009742_77470</name>
</gene>
<protein>
    <submittedName>
        <fullName evidence="5">DUF5937 family protein</fullName>
    </submittedName>
</protein>
<evidence type="ECO:0000313" key="6">
    <source>
        <dbReference type="Proteomes" id="UP001500190"/>
    </source>
</evidence>
<dbReference type="InterPro" id="IPR051011">
    <property type="entry name" value="Metal_resp_trans_reg"/>
</dbReference>
<sequence length="335" mass="37035">MTVLRFTQADALRCRFGASPLWETMSAVRVMHQSRRRSLYDDWLETKQEAVAHLDLPGLRAVQPRAGFTPDFLTPPPKASRARFATEIARVRSTPLTKVREELVQSRDELRNPAAPEIDKMLGDPAGTRERLADEIERAWEVLVRPDWPLISRVLEDDIAYRGRQLTDGGLAGLFDDLHPTLSWEDDRLIASRYRSADRDLSGQGLLLVPGVFAWPHLVMVVDPAYHPTLVYPARGAARLWSDAPAPPDALARLLGRTRATVLVALDPPATTSALATQYGLALATVAEHLSALSDAGLATRRRTGHQVHYRRTEVGQAVIDASVGQAPSGVRMLK</sequence>
<evidence type="ECO:0000313" key="5">
    <source>
        <dbReference type="EMBL" id="GAA1614592.1"/>
    </source>
</evidence>
<evidence type="ECO:0000256" key="3">
    <source>
        <dbReference type="ARBA" id="ARBA00023163"/>
    </source>
</evidence>
<reference evidence="5 6" key="1">
    <citation type="journal article" date="2019" name="Int. J. Syst. Evol. Microbiol.">
        <title>The Global Catalogue of Microorganisms (GCM) 10K type strain sequencing project: providing services to taxonomists for standard genome sequencing and annotation.</title>
        <authorList>
            <consortium name="The Broad Institute Genomics Platform"/>
            <consortium name="The Broad Institute Genome Sequencing Center for Infectious Disease"/>
            <person name="Wu L."/>
            <person name="Ma J."/>
        </authorList>
    </citation>
    <scope>NUCLEOTIDE SEQUENCE [LARGE SCALE GENOMIC DNA]</scope>
    <source>
        <strain evidence="5 6">JCM 14304</strain>
    </source>
</reference>
<organism evidence="5 6">
    <name type="scientific">Kribbella karoonensis</name>
    <dbReference type="NCBI Taxonomy" id="324851"/>
    <lineage>
        <taxon>Bacteria</taxon>
        <taxon>Bacillati</taxon>
        <taxon>Actinomycetota</taxon>
        <taxon>Actinomycetes</taxon>
        <taxon>Propionibacteriales</taxon>
        <taxon>Kribbellaceae</taxon>
        <taxon>Kribbella</taxon>
    </lineage>
</organism>
<evidence type="ECO:0000259" key="4">
    <source>
        <dbReference type="SMART" id="SM00418"/>
    </source>
</evidence>
<dbReference type="InterPro" id="IPR036390">
    <property type="entry name" value="WH_DNA-bd_sf"/>
</dbReference>
<keyword evidence="1" id="KW-0805">Transcription regulation</keyword>
<proteinExistence type="predicted"/>
<dbReference type="InterPro" id="IPR045981">
    <property type="entry name" value="DUF5937"/>
</dbReference>
<name>A0ABN2ERE3_9ACTN</name>
<dbReference type="InterPro" id="IPR001845">
    <property type="entry name" value="HTH_ArsR_DNA-bd_dom"/>
</dbReference>
<dbReference type="SUPFAM" id="SSF46785">
    <property type="entry name" value="Winged helix' DNA-binding domain"/>
    <property type="match status" value="1"/>
</dbReference>
<dbReference type="Proteomes" id="UP001500190">
    <property type="component" value="Unassembled WGS sequence"/>
</dbReference>
<keyword evidence="3" id="KW-0804">Transcription</keyword>
<dbReference type="EMBL" id="BAAAND010000013">
    <property type="protein sequence ID" value="GAA1614592.1"/>
    <property type="molecule type" value="Genomic_DNA"/>
</dbReference>
<dbReference type="PANTHER" id="PTHR43132">
    <property type="entry name" value="ARSENICAL RESISTANCE OPERON REPRESSOR ARSR-RELATED"/>
    <property type="match status" value="1"/>
</dbReference>
<keyword evidence="2" id="KW-0238">DNA-binding</keyword>
<dbReference type="Gene3D" id="1.10.10.10">
    <property type="entry name" value="Winged helix-like DNA-binding domain superfamily/Winged helix DNA-binding domain"/>
    <property type="match status" value="1"/>
</dbReference>
<evidence type="ECO:0000256" key="1">
    <source>
        <dbReference type="ARBA" id="ARBA00023015"/>
    </source>
</evidence>
<dbReference type="RefSeq" id="WP_344201274.1">
    <property type="nucleotide sequence ID" value="NZ_BAAAND010000013.1"/>
</dbReference>
<feature type="domain" description="HTH arsR-type" evidence="4">
    <location>
        <begin position="250"/>
        <end position="324"/>
    </location>
</feature>